<dbReference type="InterPro" id="IPR058926">
    <property type="entry name" value="YmzB-like"/>
</dbReference>
<sequence>MESMLEDVTNWLNGHTNRSILIRKVESGNENDVKMQLERAAVHSDSTHAIDDYTGGEVLCLYGKGIVINGQEDNLPLPQNAFLIPAAGIHQTGINDHSVQLTTERAQYSILLV</sequence>
<protein>
    <recommendedName>
        <fullName evidence="3">AraC-type arabinose-binding/dimerisation domain-containing protein</fullName>
    </recommendedName>
</protein>
<accession>A0ABV5B7D8</accession>
<evidence type="ECO:0000313" key="2">
    <source>
        <dbReference type="Proteomes" id="UP001580407"/>
    </source>
</evidence>
<dbReference type="RefSeq" id="WP_375525261.1">
    <property type="nucleotide sequence ID" value="NZ_JBHILM010000010.1"/>
</dbReference>
<dbReference type="Pfam" id="PF25846">
    <property type="entry name" value="YmzB"/>
    <property type="match status" value="1"/>
</dbReference>
<dbReference type="EMBL" id="JBHILM010000010">
    <property type="protein sequence ID" value="MFB5681475.1"/>
    <property type="molecule type" value="Genomic_DNA"/>
</dbReference>
<keyword evidence="2" id="KW-1185">Reference proteome</keyword>
<evidence type="ECO:0000313" key="1">
    <source>
        <dbReference type="EMBL" id="MFB5681475.1"/>
    </source>
</evidence>
<name>A0ABV5B7D8_9BACL</name>
<gene>
    <name evidence="1" type="ORF">ACE3NQ_11180</name>
</gene>
<dbReference type="Proteomes" id="UP001580407">
    <property type="component" value="Unassembled WGS sequence"/>
</dbReference>
<reference evidence="1 2" key="1">
    <citation type="submission" date="2024-09" db="EMBL/GenBank/DDBJ databases">
        <authorList>
            <person name="Ruan L."/>
        </authorList>
    </citation>
    <scope>NUCLEOTIDE SEQUENCE [LARGE SCALE GENOMIC DNA]</scope>
    <source>
        <strain evidence="1 2">D33</strain>
    </source>
</reference>
<comment type="caution">
    <text evidence="1">The sequence shown here is derived from an EMBL/GenBank/DDBJ whole genome shotgun (WGS) entry which is preliminary data.</text>
</comment>
<organism evidence="1 2">
    <name type="scientific">Paenibacillus terreus</name>
    <dbReference type="NCBI Taxonomy" id="1387834"/>
    <lineage>
        <taxon>Bacteria</taxon>
        <taxon>Bacillati</taxon>
        <taxon>Bacillota</taxon>
        <taxon>Bacilli</taxon>
        <taxon>Bacillales</taxon>
        <taxon>Paenibacillaceae</taxon>
        <taxon>Paenibacillus</taxon>
    </lineage>
</organism>
<evidence type="ECO:0008006" key="3">
    <source>
        <dbReference type="Google" id="ProtNLM"/>
    </source>
</evidence>
<proteinExistence type="predicted"/>